<dbReference type="RefSeq" id="WP_141284369.1">
    <property type="nucleotide sequence ID" value="NZ_BAAAEW010000007.1"/>
</dbReference>
<dbReference type="Gene3D" id="1.25.40.10">
    <property type="entry name" value="Tetratricopeptide repeat domain"/>
    <property type="match status" value="1"/>
</dbReference>
<feature type="domain" description="OmpR/PhoB-type" evidence="3">
    <location>
        <begin position="9"/>
        <end position="107"/>
    </location>
</feature>
<evidence type="ECO:0000313" key="5">
    <source>
        <dbReference type="Proteomes" id="UP001500279"/>
    </source>
</evidence>
<dbReference type="Proteomes" id="UP001500279">
    <property type="component" value="Unassembled WGS sequence"/>
</dbReference>
<accession>A0ABN1JWN6</accession>
<evidence type="ECO:0000256" key="1">
    <source>
        <dbReference type="ARBA" id="ARBA00023125"/>
    </source>
</evidence>
<organism evidence="4 5">
    <name type="scientific">Ideonella azotifigens</name>
    <dbReference type="NCBI Taxonomy" id="513160"/>
    <lineage>
        <taxon>Bacteria</taxon>
        <taxon>Pseudomonadati</taxon>
        <taxon>Pseudomonadota</taxon>
        <taxon>Betaproteobacteria</taxon>
        <taxon>Burkholderiales</taxon>
        <taxon>Sphaerotilaceae</taxon>
        <taxon>Ideonella</taxon>
    </lineage>
</organism>
<dbReference type="InterPro" id="IPR058852">
    <property type="entry name" value="HTH_77"/>
</dbReference>
<dbReference type="Gene3D" id="1.10.10.10">
    <property type="entry name" value="Winged helix-like DNA-binding domain superfamily/Winged helix DNA-binding domain"/>
    <property type="match status" value="1"/>
</dbReference>
<dbReference type="EMBL" id="BAAAEW010000007">
    <property type="protein sequence ID" value="GAA0747859.1"/>
    <property type="molecule type" value="Genomic_DNA"/>
</dbReference>
<comment type="caution">
    <text evidence="4">The sequence shown here is derived from an EMBL/GenBank/DDBJ whole genome shotgun (WGS) entry which is preliminary data.</text>
</comment>
<dbReference type="SUPFAM" id="SSF46894">
    <property type="entry name" value="C-terminal effector domain of the bipartite response regulators"/>
    <property type="match status" value="1"/>
</dbReference>
<dbReference type="InterPro" id="IPR016032">
    <property type="entry name" value="Sig_transdc_resp-reg_C-effctor"/>
</dbReference>
<keyword evidence="5" id="KW-1185">Reference proteome</keyword>
<reference evidence="4 5" key="1">
    <citation type="journal article" date="2019" name="Int. J. Syst. Evol. Microbiol.">
        <title>The Global Catalogue of Microorganisms (GCM) 10K type strain sequencing project: providing services to taxonomists for standard genome sequencing and annotation.</title>
        <authorList>
            <consortium name="The Broad Institute Genomics Platform"/>
            <consortium name="The Broad Institute Genome Sequencing Center for Infectious Disease"/>
            <person name="Wu L."/>
            <person name="Ma J."/>
        </authorList>
    </citation>
    <scope>NUCLEOTIDE SEQUENCE [LARGE SCALE GENOMIC DNA]</scope>
    <source>
        <strain evidence="4 5">JCM 15503</strain>
    </source>
</reference>
<proteinExistence type="predicted"/>
<dbReference type="CDD" id="cd00383">
    <property type="entry name" value="trans_reg_C"/>
    <property type="match status" value="1"/>
</dbReference>
<evidence type="ECO:0000313" key="4">
    <source>
        <dbReference type="EMBL" id="GAA0747859.1"/>
    </source>
</evidence>
<gene>
    <name evidence="4" type="ORF">GCM10009107_16770</name>
</gene>
<evidence type="ECO:0000259" key="3">
    <source>
        <dbReference type="PROSITE" id="PS51755"/>
    </source>
</evidence>
<dbReference type="PANTHER" id="PTHR47691">
    <property type="entry name" value="REGULATOR-RELATED"/>
    <property type="match status" value="1"/>
</dbReference>
<dbReference type="SUPFAM" id="SSF52540">
    <property type="entry name" value="P-loop containing nucleoside triphosphate hydrolases"/>
    <property type="match status" value="1"/>
</dbReference>
<feature type="DNA-binding region" description="OmpR/PhoB-type" evidence="2">
    <location>
        <begin position="9"/>
        <end position="107"/>
    </location>
</feature>
<name>A0ABN1JWN6_9BURK</name>
<dbReference type="Gene3D" id="3.40.50.300">
    <property type="entry name" value="P-loop containing nucleotide triphosphate hydrolases"/>
    <property type="match status" value="1"/>
</dbReference>
<dbReference type="InterPro" id="IPR027417">
    <property type="entry name" value="P-loop_NTPase"/>
</dbReference>
<keyword evidence="1 2" id="KW-0238">DNA-binding</keyword>
<dbReference type="PANTHER" id="PTHR47691:SF3">
    <property type="entry name" value="HTH-TYPE TRANSCRIPTIONAL REGULATOR RV0890C-RELATED"/>
    <property type="match status" value="1"/>
</dbReference>
<dbReference type="InterPro" id="IPR001867">
    <property type="entry name" value="OmpR/PhoB-type_DNA-bd"/>
</dbReference>
<dbReference type="PRINTS" id="PR00364">
    <property type="entry name" value="DISEASERSIST"/>
</dbReference>
<dbReference type="Pfam" id="PF25872">
    <property type="entry name" value="HTH_77"/>
    <property type="match status" value="1"/>
</dbReference>
<dbReference type="PROSITE" id="PS51755">
    <property type="entry name" value="OMPR_PHOB"/>
    <property type="match status" value="1"/>
</dbReference>
<evidence type="ECO:0000256" key="2">
    <source>
        <dbReference type="PROSITE-ProRule" id="PRU01091"/>
    </source>
</evidence>
<dbReference type="InterPro" id="IPR011990">
    <property type="entry name" value="TPR-like_helical_dom_sf"/>
</dbReference>
<dbReference type="InterPro" id="IPR002182">
    <property type="entry name" value="NB-ARC"/>
</dbReference>
<sequence>MNHAAEQARRAFAFGPFTLLPERRLLLKGETPLRIGGRALDILTALVERPGEMVTKRGLMARAWPTTIVDESNLKVNMAGLRRLLGEEGGAPRYIATVIGRGYRFVADVQFSGLAESLVDHAQPMRKHNLPTGTTRVVGRAEVIAALQQDLEGSRLVSLVGPGGIGKTTVAIATADRALPSFKDGVWLVDLAPLKDSSLIPNAIATAIGMAAHSANVLAALCSFLRDREILLVLDSCEHIIDAAATCVDRLLTEASKVRILVTSREPLSLQGERVRRLPGLKTPPVTPAINRAQAVAFPAVELFVERAVDRLESFNLSNADAPAVAEICRRLDGHALAIELAATRVDVFGIGEILARLNDRFRLLKGRRSGPDRHQTLMATIDWSFDLLSNNDQKILSRLSVFAGAFTLASACAVAADDGIDRVKVVEGVANLVAKSLLAAEPGEIELAYRLLDTTRSYASEKLAAHDEPDSAHLRHALHFLELAGNAKADDVRLTGPDWLARHAEKIDDIRTAIGWAFAGSAHAALGVKLTVAAIPFWERLSLFEECRLFVKRALENSLGTDRTRQDELTLCLAAGGAQLFTRGPMQEVKDLFTKALALAEELNRADLRLECLKRLSEYHLWEGDSRSSLALSAEIRALASAEGDLISVANADAHAGSALHYLGDLSQSHRHLEDFLASPVQTRAGWETARFQFNQRLEARGSLAFVQWLLGFPEQALATAKRHRVEAEQSNHAVPICSAIAMTAAPLAIYTGDFAGAEQALNFAARHAAAHGLPMWGAMTECVRIKWLLDSGREVDLKRYEETLVQIRDGSVGIRYAPFIANLGHVLSLRGDTTGALANIDEALSLSASSGQVWGIPEMLRLKGTFIEAGRQAGWADAAAECYLQSINMAHAQGALAWELRSATNLAALWADSGSRGRGKDMLSSIYRQFNEGFETKDLRNARRILEAM</sequence>
<dbReference type="Pfam" id="PF00486">
    <property type="entry name" value="Trans_reg_C"/>
    <property type="match status" value="1"/>
</dbReference>
<dbReference type="SMART" id="SM00862">
    <property type="entry name" value="Trans_reg_C"/>
    <property type="match status" value="1"/>
</dbReference>
<dbReference type="Pfam" id="PF00931">
    <property type="entry name" value="NB-ARC"/>
    <property type="match status" value="1"/>
</dbReference>
<protein>
    <submittedName>
        <fullName evidence="4">Winged helix-turn-helix domain-containing protein</fullName>
    </submittedName>
</protein>
<dbReference type="InterPro" id="IPR036388">
    <property type="entry name" value="WH-like_DNA-bd_sf"/>
</dbReference>